<dbReference type="InterPro" id="IPR015943">
    <property type="entry name" value="WD40/YVTN_repeat-like_dom_sf"/>
</dbReference>
<accession>A0A816GY09</accession>
<evidence type="ECO:0000313" key="3">
    <source>
        <dbReference type="Proteomes" id="UP000663870"/>
    </source>
</evidence>
<dbReference type="PANTHER" id="PTHR45589:SF1">
    <property type="entry name" value="WD REPEAT DOMAIN 62, ISOFORM G"/>
    <property type="match status" value="1"/>
</dbReference>
<dbReference type="Proteomes" id="UP000663870">
    <property type="component" value="Unassembled WGS sequence"/>
</dbReference>
<proteinExistence type="predicted"/>
<gene>
    <name evidence="2" type="ORF">JXQ802_LOCUS59165</name>
    <name evidence="1" type="ORF">PYM288_LOCUS42510</name>
</gene>
<evidence type="ECO:0000313" key="1">
    <source>
        <dbReference type="EMBL" id="CAF1570078.1"/>
    </source>
</evidence>
<dbReference type="EMBL" id="CAJNOL010018263">
    <property type="protein sequence ID" value="CAF1681054.1"/>
    <property type="molecule type" value="Genomic_DNA"/>
</dbReference>
<dbReference type="SUPFAM" id="SSF50978">
    <property type="entry name" value="WD40 repeat-like"/>
    <property type="match status" value="1"/>
</dbReference>
<dbReference type="InterPro" id="IPR052779">
    <property type="entry name" value="WDR62"/>
</dbReference>
<protein>
    <submittedName>
        <fullName evidence="2">Uncharacterized protein</fullName>
    </submittedName>
</protein>
<keyword evidence="3" id="KW-1185">Reference proteome</keyword>
<dbReference type="Pfam" id="PF00400">
    <property type="entry name" value="WD40"/>
    <property type="match status" value="1"/>
</dbReference>
<evidence type="ECO:0000313" key="2">
    <source>
        <dbReference type="EMBL" id="CAF1681054.1"/>
    </source>
</evidence>
<name>A0A816GY09_9BILA</name>
<reference evidence="2" key="1">
    <citation type="submission" date="2021-02" db="EMBL/GenBank/DDBJ databases">
        <authorList>
            <person name="Nowell W R."/>
        </authorList>
    </citation>
    <scope>NUCLEOTIDE SEQUENCE</scope>
</reference>
<sequence>MTSYSALKRKVKSLNTSSSIPRFQVNLEHVLGFTSMSNSLIGQDHSTVAYAAGRTVILFNKNTHKQDFVISTACKTITSLSLSPDGQYLATGECGHNPKVRIWDLTGDRKSCIELGDHKFAIDSV</sequence>
<comment type="caution">
    <text evidence="2">The sequence shown here is derived from an EMBL/GenBank/DDBJ whole genome shotgun (WGS) entry which is preliminary data.</text>
</comment>
<feature type="non-terminal residue" evidence="2">
    <location>
        <position position="1"/>
    </location>
</feature>
<organism evidence="2 3">
    <name type="scientific">Rotaria sordida</name>
    <dbReference type="NCBI Taxonomy" id="392033"/>
    <lineage>
        <taxon>Eukaryota</taxon>
        <taxon>Metazoa</taxon>
        <taxon>Spiralia</taxon>
        <taxon>Gnathifera</taxon>
        <taxon>Rotifera</taxon>
        <taxon>Eurotatoria</taxon>
        <taxon>Bdelloidea</taxon>
        <taxon>Philodinida</taxon>
        <taxon>Philodinidae</taxon>
        <taxon>Rotaria</taxon>
    </lineage>
</organism>
<dbReference type="AlphaFoldDB" id="A0A816GY09"/>
<dbReference type="PANTHER" id="PTHR45589">
    <property type="entry name" value="WD REPEAT DOMAIN 62, ISOFORM G"/>
    <property type="match status" value="1"/>
</dbReference>
<dbReference type="Gene3D" id="2.130.10.10">
    <property type="entry name" value="YVTN repeat-like/Quinoprotein amine dehydrogenase"/>
    <property type="match status" value="2"/>
</dbReference>
<dbReference type="InterPro" id="IPR001680">
    <property type="entry name" value="WD40_rpt"/>
</dbReference>
<dbReference type="Proteomes" id="UP000663854">
    <property type="component" value="Unassembled WGS sequence"/>
</dbReference>
<dbReference type="InterPro" id="IPR036322">
    <property type="entry name" value="WD40_repeat_dom_sf"/>
</dbReference>
<dbReference type="EMBL" id="CAJNOH010016317">
    <property type="protein sequence ID" value="CAF1570078.1"/>
    <property type="molecule type" value="Genomic_DNA"/>
</dbReference>